<dbReference type="InterPro" id="IPR001715">
    <property type="entry name" value="CH_dom"/>
</dbReference>
<evidence type="ECO:0000256" key="6">
    <source>
        <dbReference type="SAM" id="MobiDB-lite"/>
    </source>
</evidence>
<dbReference type="SUPFAM" id="SSF47473">
    <property type="entry name" value="EF-hand"/>
    <property type="match status" value="1"/>
</dbReference>
<evidence type="ECO:0000256" key="1">
    <source>
        <dbReference type="ARBA" id="ARBA00022723"/>
    </source>
</evidence>
<reference evidence="8" key="1">
    <citation type="submission" date="2020-05" db="EMBL/GenBank/DDBJ databases">
        <title>Phylogenomic resolution of chytrid fungi.</title>
        <authorList>
            <person name="Stajich J.E."/>
            <person name="Amses K."/>
            <person name="Simmons R."/>
            <person name="Seto K."/>
            <person name="Myers J."/>
            <person name="Bonds A."/>
            <person name="Quandt C.A."/>
            <person name="Barry K."/>
            <person name="Liu P."/>
            <person name="Grigoriev I."/>
            <person name="Longcore J.E."/>
            <person name="James T.Y."/>
        </authorList>
    </citation>
    <scope>NUCLEOTIDE SEQUENCE</scope>
    <source>
        <strain evidence="8">JEL0379</strain>
    </source>
</reference>
<dbReference type="PANTHER" id="PTHR19961">
    <property type="entry name" value="FIMBRIN/PLASTIN"/>
    <property type="match status" value="1"/>
</dbReference>
<gene>
    <name evidence="8" type="ORF">HDU87_002480</name>
</gene>
<feature type="compositionally biased region" description="Pro residues" evidence="6">
    <location>
        <begin position="132"/>
        <end position="141"/>
    </location>
</feature>
<keyword evidence="2" id="KW-0677">Repeat</keyword>
<keyword evidence="9" id="KW-1185">Reference proteome</keyword>
<dbReference type="Pfam" id="PF00307">
    <property type="entry name" value="CH"/>
    <property type="match status" value="4"/>
</dbReference>
<dbReference type="GO" id="GO:0046872">
    <property type="term" value="F:metal ion binding"/>
    <property type="evidence" value="ECO:0007669"/>
    <property type="project" value="UniProtKB-KW"/>
</dbReference>
<comment type="caution">
    <text evidence="8">The sequence shown here is derived from an EMBL/GenBank/DDBJ whole genome shotgun (WGS) entry which is preliminary data.</text>
</comment>
<dbReference type="AlphaFoldDB" id="A0AAD5TMT6"/>
<dbReference type="GO" id="GO:0051639">
    <property type="term" value="P:actin filament network formation"/>
    <property type="evidence" value="ECO:0007669"/>
    <property type="project" value="TreeGrafter"/>
</dbReference>
<dbReference type="InterPro" id="IPR039959">
    <property type="entry name" value="Fimbrin/Plastin"/>
</dbReference>
<dbReference type="InterPro" id="IPR036872">
    <property type="entry name" value="CH_dom_sf"/>
</dbReference>
<protein>
    <recommendedName>
        <fullName evidence="5">Fimbrin</fullName>
    </recommendedName>
</protein>
<feature type="compositionally biased region" description="Polar residues" evidence="6">
    <location>
        <begin position="1"/>
        <end position="22"/>
    </location>
</feature>
<feature type="domain" description="Calponin-homology (CH)" evidence="7">
    <location>
        <begin position="699"/>
        <end position="808"/>
    </location>
</feature>
<dbReference type="PANTHER" id="PTHR19961:SF18">
    <property type="entry name" value="FI19014P1"/>
    <property type="match status" value="1"/>
</dbReference>
<proteinExistence type="predicted"/>
<accession>A0AAD5TMT6</accession>
<dbReference type="Proteomes" id="UP001212152">
    <property type="component" value="Unassembled WGS sequence"/>
</dbReference>
<dbReference type="FunFam" id="1.10.418.10:FF:000016">
    <property type="entry name" value="Probable fimbrin"/>
    <property type="match status" value="1"/>
</dbReference>
<keyword evidence="3" id="KW-0106">Calcium</keyword>
<feature type="compositionally biased region" description="Low complexity" evidence="6">
    <location>
        <begin position="46"/>
        <end position="72"/>
    </location>
</feature>
<dbReference type="InterPro" id="IPR011992">
    <property type="entry name" value="EF-hand-dom_pair"/>
</dbReference>
<dbReference type="GO" id="GO:0110009">
    <property type="term" value="P:formin-nucleated actin cable organization"/>
    <property type="evidence" value="ECO:0007669"/>
    <property type="project" value="UniProtKB-ARBA"/>
</dbReference>
<name>A0AAD5TMT6_9FUNG</name>
<dbReference type="GO" id="GO:0051017">
    <property type="term" value="P:actin filament bundle assembly"/>
    <property type="evidence" value="ECO:0007669"/>
    <property type="project" value="InterPro"/>
</dbReference>
<dbReference type="GO" id="GO:0030479">
    <property type="term" value="C:actin cortical patch"/>
    <property type="evidence" value="ECO:0007669"/>
    <property type="project" value="UniProtKB-ARBA"/>
</dbReference>
<dbReference type="SMART" id="SM00033">
    <property type="entry name" value="CH"/>
    <property type="match status" value="4"/>
</dbReference>
<feature type="domain" description="Calponin-homology (CH)" evidence="7">
    <location>
        <begin position="580"/>
        <end position="686"/>
    </location>
</feature>
<evidence type="ECO:0000256" key="5">
    <source>
        <dbReference type="ARBA" id="ARBA00073963"/>
    </source>
</evidence>
<dbReference type="EMBL" id="JADGJQ010000019">
    <property type="protein sequence ID" value="KAJ3179912.1"/>
    <property type="molecule type" value="Genomic_DNA"/>
</dbReference>
<evidence type="ECO:0000313" key="9">
    <source>
        <dbReference type="Proteomes" id="UP001212152"/>
    </source>
</evidence>
<feature type="compositionally biased region" description="Low complexity" evidence="6">
    <location>
        <begin position="121"/>
        <end position="131"/>
    </location>
</feature>
<dbReference type="GO" id="GO:0032432">
    <property type="term" value="C:actin filament bundle"/>
    <property type="evidence" value="ECO:0007669"/>
    <property type="project" value="TreeGrafter"/>
</dbReference>
<evidence type="ECO:0000256" key="4">
    <source>
        <dbReference type="ARBA" id="ARBA00023203"/>
    </source>
</evidence>
<evidence type="ECO:0000256" key="3">
    <source>
        <dbReference type="ARBA" id="ARBA00022837"/>
    </source>
</evidence>
<dbReference type="PROSITE" id="PS50021">
    <property type="entry name" value="CH"/>
    <property type="match status" value="4"/>
</dbReference>
<feature type="compositionally biased region" description="Low complexity" evidence="6">
    <location>
        <begin position="142"/>
        <end position="172"/>
    </location>
</feature>
<dbReference type="FunFam" id="1.10.418.10:FF:000042">
    <property type="entry name" value="Fimbrin, putative"/>
    <property type="match status" value="1"/>
</dbReference>
<dbReference type="CDD" id="cd21294">
    <property type="entry name" value="CH_FIMB_rpt1"/>
    <property type="match status" value="1"/>
</dbReference>
<feature type="compositionally biased region" description="Pro residues" evidence="6">
    <location>
        <begin position="103"/>
        <end position="120"/>
    </location>
</feature>
<evidence type="ECO:0000256" key="2">
    <source>
        <dbReference type="ARBA" id="ARBA00022737"/>
    </source>
</evidence>
<feature type="domain" description="Calponin-homology (CH)" evidence="7">
    <location>
        <begin position="454"/>
        <end position="557"/>
    </location>
</feature>
<feature type="region of interest" description="Disordered" evidence="6">
    <location>
        <begin position="1"/>
        <end position="191"/>
    </location>
</feature>
<dbReference type="Gene3D" id="1.10.418.10">
    <property type="entry name" value="Calponin-like domain"/>
    <property type="match status" value="4"/>
</dbReference>
<dbReference type="GO" id="GO:0005884">
    <property type="term" value="C:actin filament"/>
    <property type="evidence" value="ECO:0007669"/>
    <property type="project" value="TreeGrafter"/>
</dbReference>
<organism evidence="8 9">
    <name type="scientific">Geranomyces variabilis</name>
    <dbReference type="NCBI Taxonomy" id="109894"/>
    <lineage>
        <taxon>Eukaryota</taxon>
        <taxon>Fungi</taxon>
        <taxon>Fungi incertae sedis</taxon>
        <taxon>Chytridiomycota</taxon>
        <taxon>Chytridiomycota incertae sedis</taxon>
        <taxon>Chytridiomycetes</taxon>
        <taxon>Spizellomycetales</taxon>
        <taxon>Powellomycetaceae</taxon>
        <taxon>Geranomyces</taxon>
    </lineage>
</organism>
<evidence type="ECO:0000259" key="7">
    <source>
        <dbReference type="PROSITE" id="PS50021"/>
    </source>
</evidence>
<feature type="compositionally biased region" description="Low complexity" evidence="6">
    <location>
        <begin position="90"/>
        <end position="102"/>
    </location>
</feature>
<dbReference type="PROSITE" id="PS00020">
    <property type="entry name" value="ACTININ_2"/>
    <property type="match status" value="2"/>
</dbReference>
<keyword evidence="4" id="KW-0009">Actin-binding</keyword>
<dbReference type="InterPro" id="IPR001589">
    <property type="entry name" value="Actinin_actin-bd_CS"/>
</dbReference>
<dbReference type="CDD" id="cd21300">
    <property type="entry name" value="CH_FIMB_rpt3"/>
    <property type="match status" value="1"/>
</dbReference>
<sequence length="812" mass="88083">MSSFRNHNGSSESLTGVPTLNSEVDDWRTGDTDDEEDQSAHDQGDTDSSSSQPGSGRASTSAPSSALPSTASNNWREQTDSDWLANKRNAPQTAASPAAAAPRVPPPRPAPTPVKKPAPSPAFGQPTAAAPTAPPPKPAAPSKPSRPAQPETMRTPPVAAAVPNSPAGAGAVKSQSQTGLRPGNSFSTSSSNLSINAQALAAKYPYFTASEIGAFHQQYAAADKDSRDQVHLSDLSNVATKAGASFQDVTAKLAQLNLNDSNGLVSFDGFLKAVSKIREEKGAPKQSGGDAKKIVLHGHMENTTHTINEDEKESFTQHLNQALARDAHVGERLPIDPSSMQIFNECKDGLILAKLINDSVPGTIDERVLNVGKKLNMFHMTENNNVVVNSAKAVGCSVVNIGAQDLIEGREHLILGLIWQIIKIGLQAKIDIKVHPELFRLLETGENLEDFLKLPPEQILLRWFNYHLKKAGWSRKVNNFTGDVKDGENYTVLLNQLAPGECSRAPLKVNDLFERAEAVLQNADKLNCRKYLTPKTLVEGNSKLNFAFVANLFNTHPGLEKLSEAEMAQLDEWLFSSEGDREARAFALWLNSLGVEPFVNNLFDDLRDGLVLLHAMDTVHPGVVDWKKVNKAPVSSRFKKVENCNYVVVLGKSMKFSLVGIGGVDITDGTKTLTLALVWQLMREHVIQTLRTLSTGGREITDNDMIKWANDTVKTRANKGSVMSSFKDSSLKTGVFFLDLLQGIKKGVVNYELVSQGNSDDDAKMNAKYAISIARKLGATIFVLPEDIVEVKPKMILTFVGTLMALDKSQNA</sequence>
<feature type="domain" description="Calponin-homology (CH)" evidence="7">
    <location>
        <begin position="309"/>
        <end position="426"/>
    </location>
</feature>
<dbReference type="FunFam" id="1.10.418.10:FF:000027">
    <property type="entry name" value="Probable fimbrin"/>
    <property type="match status" value="1"/>
</dbReference>
<evidence type="ECO:0000313" key="8">
    <source>
        <dbReference type="EMBL" id="KAJ3179912.1"/>
    </source>
</evidence>
<keyword evidence="1" id="KW-0479">Metal-binding</keyword>
<dbReference type="FunFam" id="1.10.418.10:FF:000010">
    <property type="entry name" value="Plastin-3 isoform 1"/>
    <property type="match status" value="1"/>
</dbReference>
<dbReference type="SUPFAM" id="SSF47576">
    <property type="entry name" value="Calponin-homology domain, CH-domain"/>
    <property type="match status" value="1"/>
</dbReference>
<dbReference type="GO" id="GO:0051015">
    <property type="term" value="F:actin filament binding"/>
    <property type="evidence" value="ECO:0007669"/>
    <property type="project" value="InterPro"/>
</dbReference>